<dbReference type="GeneID" id="54553782"/>
<feature type="compositionally biased region" description="Acidic residues" evidence="1">
    <location>
        <begin position="47"/>
        <end position="56"/>
    </location>
</feature>
<gene>
    <name evidence="2" type="ORF">EI97DRAFT_455049</name>
</gene>
<feature type="compositionally biased region" description="Basic and acidic residues" evidence="1">
    <location>
        <begin position="68"/>
        <end position="88"/>
    </location>
</feature>
<sequence>MEVPRSLDNESTPWIDMPMSDSGDDTEDDNFAEIRGNEYSAEKEEKEVGEEVEEDEERSRPMRQTNRSAEDRRFSKEGERLKEALEKSEWRAPTKRPLLPLPRPVSDFYKFRTDYPGRTWADTNELPDELEHCVDGNDPERGLLLCDRWHPAGQYLHPHFRKACSGCGTGSYMLLIDIPIKFKNPTAKSYLIWTGWAEDSWRTPRKAKPGTARWDVAKGSLVYQHIKSAVGVKEAVRHASQVVTYREPTNAEKKTLAKLSNERKKGGYEWFTYGEQVDDSTTPHIWDDGGFPQVDGNDTEEDEFAEQGDVDENLAGTFVDPLQGWCSGGTRDPPR</sequence>
<dbReference type="EMBL" id="ML986485">
    <property type="protein sequence ID" value="KAF2280125.1"/>
    <property type="molecule type" value="Genomic_DNA"/>
</dbReference>
<accession>A0A6A6JV56</accession>
<evidence type="ECO:0000313" key="3">
    <source>
        <dbReference type="Proteomes" id="UP000800097"/>
    </source>
</evidence>
<dbReference type="RefSeq" id="XP_033657663.1">
    <property type="nucleotide sequence ID" value="XM_033800607.1"/>
</dbReference>
<organism evidence="2 3">
    <name type="scientific">Westerdykella ornata</name>
    <dbReference type="NCBI Taxonomy" id="318751"/>
    <lineage>
        <taxon>Eukaryota</taxon>
        <taxon>Fungi</taxon>
        <taxon>Dikarya</taxon>
        <taxon>Ascomycota</taxon>
        <taxon>Pezizomycotina</taxon>
        <taxon>Dothideomycetes</taxon>
        <taxon>Pleosporomycetidae</taxon>
        <taxon>Pleosporales</taxon>
        <taxon>Sporormiaceae</taxon>
        <taxon>Westerdykella</taxon>
    </lineage>
</organism>
<feature type="region of interest" description="Disordered" evidence="1">
    <location>
        <begin position="1"/>
        <end position="88"/>
    </location>
</feature>
<reference evidence="2" key="1">
    <citation type="journal article" date="2020" name="Stud. Mycol.">
        <title>101 Dothideomycetes genomes: a test case for predicting lifestyles and emergence of pathogens.</title>
        <authorList>
            <person name="Haridas S."/>
            <person name="Albert R."/>
            <person name="Binder M."/>
            <person name="Bloem J."/>
            <person name="Labutti K."/>
            <person name="Salamov A."/>
            <person name="Andreopoulos B."/>
            <person name="Baker S."/>
            <person name="Barry K."/>
            <person name="Bills G."/>
            <person name="Bluhm B."/>
            <person name="Cannon C."/>
            <person name="Castanera R."/>
            <person name="Culley D."/>
            <person name="Daum C."/>
            <person name="Ezra D."/>
            <person name="Gonzalez J."/>
            <person name="Henrissat B."/>
            <person name="Kuo A."/>
            <person name="Liang C."/>
            <person name="Lipzen A."/>
            <person name="Lutzoni F."/>
            <person name="Magnuson J."/>
            <person name="Mondo S."/>
            <person name="Nolan M."/>
            <person name="Ohm R."/>
            <person name="Pangilinan J."/>
            <person name="Park H.-J."/>
            <person name="Ramirez L."/>
            <person name="Alfaro M."/>
            <person name="Sun H."/>
            <person name="Tritt A."/>
            <person name="Yoshinaga Y."/>
            <person name="Zwiers L.-H."/>
            <person name="Turgeon B."/>
            <person name="Goodwin S."/>
            <person name="Spatafora J."/>
            <person name="Crous P."/>
            <person name="Grigoriev I."/>
        </authorList>
    </citation>
    <scope>NUCLEOTIDE SEQUENCE</scope>
    <source>
        <strain evidence="2">CBS 379.55</strain>
    </source>
</reference>
<evidence type="ECO:0000313" key="2">
    <source>
        <dbReference type="EMBL" id="KAF2280125.1"/>
    </source>
</evidence>
<protein>
    <submittedName>
        <fullName evidence="2">Uncharacterized protein</fullName>
    </submittedName>
</protein>
<feature type="compositionally biased region" description="Acidic residues" evidence="1">
    <location>
        <begin position="22"/>
        <end position="31"/>
    </location>
</feature>
<evidence type="ECO:0000256" key="1">
    <source>
        <dbReference type="SAM" id="MobiDB-lite"/>
    </source>
</evidence>
<proteinExistence type="predicted"/>
<keyword evidence="3" id="KW-1185">Reference proteome</keyword>
<dbReference type="AlphaFoldDB" id="A0A6A6JV56"/>
<name>A0A6A6JV56_WESOR</name>
<dbReference type="Proteomes" id="UP000800097">
    <property type="component" value="Unassembled WGS sequence"/>
</dbReference>